<feature type="region of interest" description="Disordered" evidence="1">
    <location>
        <begin position="1"/>
        <end position="40"/>
    </location>
</feature>
<evidence type="ECO:0000313" key="2">
    <source>
        <dbReference type="EMBL" id="KAJ8882903.1"/>
    </source>
</evidence>
<comment type="caution">
    <text evidence="2">The sequence shown here is derived from an EMBL/GenBank/DDBJ whole genome shotgun (WGS) entry which is preliminary data.</text>
</comment>
<organism evidence="2 3">
    <name type="scientific">Dryococelus australis</name>
    <dbReference type="NCBI Taxonomy" id="614101"/>
    <lineage>
        <taxon>Eukaryota</taxon>
        <taxon>Metazoa</taxon>
        <taxon>Ecdysozoa</taxon>
        <taxon>Arthropoda</taxon>
        <taxon>Hexapoda</taxon>
        <taxon>Insecta</taxon>
        <taxon>Pterygota</taxon>
        <taxon>Neoptera</taxon>
        <taxon>Polyneoptera</taxon>
        <taxon>Phasmatodea</taxon>
        <taxon>Verophasmatodea</taxon>
        <taxon>Anareolatae</taxon>
        <taxon>Phasmatidae</taxon>
        <taxon>Eurycanthinae</taxon>
        <taxon>Dryococelus</taxon>
    </lineage>
</organism>
<protein>
    <submittedName>
        <fullName evidence="2">Uncharacterized protein</fullName>
    </submittedName>
</protein>
<feature type="compositionally biased region" description="Acidic residues" evidence="1">
    <location>
        <begin position="1"/>
        <end position="20"/>
    </location>
</feature>
<gene>
    <name evidence="2" type="ORF">PR048_014734</name>
</gene>
<dbReference type="EMBL" id="JARBHB010000005">
    <property type="protein sequence ID" value="KAJ8882903.1"/>
    <property type="molecule type" value="Genomic_DNA"/>
</dbReference>
<keyword evidence="3" id="KW-1185">Reference proteome</keyword>
<name>A0ABQ9HF10_9NEOP</name>
<sequence length="173" mass="19880">MEEEGGGEEEEEEEEEEENSAELRRRFAPSGLVRRTTTTRLPPRRTRFDYRRGRFLIFACGNRVVRCHWSAGSLGDLQFPPPSCIPAQLHIPSLHHHRLLRPRCYEPPTSLHFTPLVFVEYTPENKFSDRHDQKCSAAVHGFLLNFPLLPELSLVGAPRYDALTGPADQKLLY</sequence>
<dbReference type="Proteomes" id="UP001159363">
    <property type="component" value="Chromosome 4"/>
</dbReference>
<evidence type="ECO:0000313" key="3">
    <source>
        <dbReference type="Proteomes" id="UP001159363"/>
    </source>
</evidence>
<reference evidence="2 3" key="1">
    <citation type="submission" date="2023-02" db="EMBL/GenBank/DDBJ databases">
        <title>LHISI_Scaffold_Assembly.</title>
        <authorList>
            <person name="Stuart O.P."/>
            <person name="Cleave R."/>
            <person name="Magrath M.J.L."/>
            <person name="Mikheyev A.S."/>
        </authorList>
    </citation>
    <scope>NUCLEOTIDE SEQUENCE [LARGE SCALE GENOMIC DNA]</scope>
    <source>
        <strain evidence="2">Daus_M_001</strain>
        <tissue evidence="2">Leg muscle</tissue>
    </source>
</reference>
<accession>A0ABQ9HF10</accession>
<proteinExistence type="predicted"/>
<evidence type="ECO:0000256" key="1">
    <source>
        <dbReference type="SAM" id="MobiDB-lite"/>
    </source>
</evidence>